<gene>
    <name evidence="2" type="ORF">HZU40_00470</name>
</gene>
<feature type="region of interest" description="Disordered" evidence="1">
    <location>
        <begin position="224"/>
        <end position="244"/>
    </location>
</feature>
<feature type="region of interest" description="Disordered" evidence="1">
    <location>
        <begin position="1"/>
        <end position="111"/>
    </location>
</feature>
<name>A0A7G8P6S2_9MYCO</name>
<dbReference type="KEGG" id="mflu:HZU40_00470"/>
<evidence type="ECO:0000256" key="1">
    <source>
        <dbReference type="SAM" id="MobiDB-lite"/>
    </source>
</evidence>
<feature type="compositionally biased region" description="Basic and acidic residues" evidence="1">
    <location>
        <begin position="68"/>
        <end position="84"/>
    </location>
</feature>
<sequence length="244" mass="25961">MSPGGAPGPDGTWQVPQYPPYIPESQFDASQGMPRSTVDGIHGTGGDDPVRWAPSHPGELPPYWTKDYVQDKGDPNLWWPDHRPSPPGETHPAAYHGKDDQKPDGGPGKLDVNPADLNNVADQYAELQTAAAAIGPQAVDEVNRIIASHGAMGYPVAVGVVAGLARRQAQVEGKAADFGRYAQRFNEHAATYQSGDLEGADRYRLVSQNDPWDWDGETEEYVPINPGGAAAGPTAGPAIPPTLI</sequence>
<dbReference type="Proteomes" id="UP000515498">
    <property type="component" value="Plasmid unnamed2"/>
</dbReference>
<reference evidence="2 3" key="1">
    <citation type="submission" date="2020-07" db="EMBL/GenBank/DDBJ databases">
        <title>Draft genome sequence of four isobutane-metabolizing strains capable of cometabolically degrading diverse ether contaminants.</title>
        <authorList>
            <person name="Chen W."/>
            <person name="Faulkner N."/>
            <person name="Smith C."/>
            <person name="Hyman M."/>
        </authorList>
    </citation>
    <scope>NUCLEOTIDE SEQUENCE [LARGE SCALE GENOMIC DNA]</scope>
    <source>
        <strain evidence="2 3">2A</strain>
        <plasmid evidence="2 3">unnamed2</plasmid>
    </source>
</reference>
<evidence type="ECO:0000313" key="3">
    <source>
        <dbReference type="Proteomes" id="UP000515498"/>
    </source>
</evidence>
<proteinExistence type="predicted"/>
<geneLocation type="plasmid" evidence="2 3">
    <name>unnamed2</name>
</geneLocation>
<dbReference type="EMBL" id="CP059893">
    <property type="protein sequence ID" value="QNJ90038.1"/>
    <property type="molecule type" value="Genomic_DNA"/>
</dbReference>
<evidence type="ECO:0000313" key="2">
    <source>
        <dbReference type="EMBL" id="QNJ90038.1"/>
    </source>
</evidence>
<organism evidence="2 3">
    <name type="scientific">Mycolicibacterium fluoranthenivorans</name>
    <dbReference type="NCBI Taxonomy" id="258505"/>
    <lineage>
        <taxon>Bacteria</taxon>
        <taxon>Bacillati</taxon>
        <taxon>Actinomycetota</taxon>
        <taxon>Actinomycetes</taxon>
        <taxon>Mycobacteriales</taxon>
        <taxon>Mycobacteriaceae</taxon>
        <taxon>Mycolicibacterium</taxon>
    </lineage>
</organism>
<keyword evidence="2" id="KW-0614">Plasmid</keyword>
<accession>A0A7G8P6S2</accession>
<dbReference type="AlphaFoldDB" id="A0A7G8P6S2"/>
<feature type="compositionally biased region" description="Low complexity" evidence="1">
    <location>
        <begin position="226"/>
        <end position="237"/>
    </location>
</feature>
<protein>
    <submittedName>
        <fullName evidence="2">Uncharacterized protein</fullName>
    </submittedName>
</protein>